<keyword evidence="3" id="KW-1185">Reference proteome</keyword>
<dbReference type="RefSeq" id="WP_073367539.1">
    <property type="nucleotide sequence ID" value="NZ_FQWB01000001.1"/>
</dbReference>
<evidence type="ECO:0000313" key="2">
    <source>
        <dbReference type="EMBL" id="SHF80919.1"/>
    </source>
</evidence>
<feature type="signal peptide" evidence="1">
    <location>
        <begin position="1"/>
        <end position="18"/>
    </location>
</feature>
<feature type="chain" id="PRO_5011957185" description="tRNA_anti-like" evidence="1">
    <location>
        <begin position="19"/>
        <end position="121"/>
    </location>
</feature>
<evidence type="ECO:0008006" key="4">
    <source>
        <dbReference type="Google" id="ProtNLM"/>
    </source>
</evidence>
<evidence type="ECO:0000256" key="1">
    <source>
        <dbReference type="SAM" id="SignalP"/>
    </source>
</evidence>
<evidence type="ECO:0000313" key="3">
    <source>
        <dbReference type="Proteomes" id="UP000184516"/>
    </source>
</evidence>
<proteinExistence type="predicted"/>
<dbReference type="EMBL" id="FQWB01000001">
    <property type="protein sequence ID" value="SHF80919.1"/>
    <property type="molecule type" value="Genomic_DNA"/>
</dbReference>
<dbReference type="AlphaFoldDB" id="A0A1M5ENW1"/>
<dbReference type="OrthoDB" id="1359083at2"/>
<protein>
    <recommendedName>
        <fullName evidence="4">tRNA_anti-like</fullName>
    </recommendedName>
</protein>
<reference evidence="3" key="1">
    <citation type="submission" date="2016-11" db="EMBL/GenBank/DDBJ databases">
        <authorList>
            <person name="Varghese N."/>
            <person name="Submissions S."/>
        </authorList>
    </citation>
    <scope>NUCLEOTIDE SEQUENCE [LARGE SCALE GENOMIC DNA]</scope>
    <source>
        <strain evidence="3">DSM 19978</strain>
    </source>
</reference>
<dbReference type="Proteomes" id="UP000184516">
    <property type="component" value="Unassembled WGS sequence"/>
</dbReference>
<name>A0A1M5ENW1_9FLAO</name>
<dbReference type="STRING" id="468056.SAMN05443549_101417"/>
<keyword evidence="1" id="KW-0732">Signal</keyword>
<organism evidence="2 3">
    <name type="scientific">Flavobacterium fluvii</name>
    <dbReference type="NCBI Taxonomy" id="468056"/>
    <lineage>
        <taxon>Bacteria</taxon>
        <taxon>Pseudomonadati</taxon>
        <taxon>Bacteroidota</taxon>
        <taxon>Flavobacteriia</taxon>
        <taxon>Flavobacteriales</taxon>
        <taxon>Flavobacteriaceae</taxon>
        <taxon>Flavobacterium</taxon>
    </lineage>
</organism>
<accession>A0A1M5ENW1</accession>
<sequence length="121" mass="13857">MKNLILVFVLAFSLNCLAQDTITTAKVKEYMDKEVCVLGKVVSFKLASEGKNTNYINIDKPYPESVFTVVISNFYLEKLNIKIEDLKDKEIYIKGKITTYKNDPKQIPQIYNPISITIKKS</sequence>
<gene>
    <name evidence="2" type="ORF">SAMN05443549_101417</name>
</gene>